<dbReference type="Pfam" id="PF02020">
    <property type="entry name" value="W2"/>
    <property type="match status" value="1"/>
</dbReference>
<evidence type="ECO:0000313" key="5">
    <source>
        <dbReference type="Proteomes" id="UP001187531"/>
    </source>
</evidence>
<dbReference type="PROSITE" id="PS51363">
    <property type="entry name" value="W2"/>
    <property type="match status" value="1"/>
</dbReference>
<dbReference type="InterPro" id="IPR003307">
    <property type="entry name" value="W2_domain"/>
</dbReference>
<dbReference type="CDD" id="cd11558">
    <property type="entry name" value="W2_eIF2B_epsilon"/>
    <property type="match status" value="1"/>
</dbReference>
<accession>A0AA88L8R9</accession>
<evidence type="ECO:0000256" key="1">
    <source>
        <dbReference type="ARBA" id="ARBA00044144"/>
    </source>
</evidence>
<evidence type="ECO:0000256" key="2">
    <source>
        <dbReference type="ARBA" id="ARBA00044345"/>
    </source>
</evidence>
<protein>
    <recommendedName>
        <fullName evidence="1">Translation initiation factor eIF2B subunit epsilon</fullName>
    </recommendedName>
    <alternativeName>
        <fullName evidence="2">eIF2B GDP-GTP exchange factor subunit epsilon</fullName>
    </alternativeName>
</protein>
<dbReference type="Proteomes" id="UP001187531">
    <property type="component" value="Unassembled WGS sequence"/>
</dbReference>
<proteinExistence type="predicted"/>
<dbReference type="Gene3D" id="1.25.40.180">
    <property type="match status" value="1"/>
</dbReference>
<name>A0AA88L8R9_ARTSF</name>
<dbReference type="GO" id="GO:0005851">
    <property type="term" value="C:eukaryotic translation initiation factor 2B complex"/>
    <property type="evidence" value="ECO:0007669"/>
    <property type="project" value="TreeGrafter"/>
</dbReference>
<dbReference type="InterPro" id="IPR051956">
    <property type="entry name" value="eIF2B_epsilon"/>
</dbReference>
<dbReference type="InterPro" id="IPR029044">
    <property type="entry name" value="Nucleotide-diphossugar_trans"/>
</dbReference>
<dbReference type="Gene3D" id="3.90.550.10">
    <property type="entry name" value="Spore Coat Polysaccharide Biosynthesis Protein SpsA, Chain A"/>
    <property type="match status" value="1"/>
</dbReference>
<sequence>MVKKEDRDQDKIAVYYSSSDNCTILRNVSYALKFGFNVVYILSSKSKTEKDLLRKQFVKDLGEQLEGKKLIILNEEIYTAADAFKVMDHESVLSTDFIYFEGDILTNTDLNVLMEKHKSVLRKDKDAILTIATISCVPGHPNRTSENEQFLIVDATKKLCGYNQGYQQKYKVNSAVDIDHVKLRFDMINSGVYVCSPKIPPSFVENFDFHSIEDLIKHALMKDEVITNNVYIEEVEGKLTTNPRNHFEDFDTIFEVPKTIRVENFTSESESETDSEYLEDYGDNRDEKAFYKEVFDSLERGYEEKVQSKNLILEISASRYAYNIDTDRLGHHVIKAILVLHSKIAESKDPRGQKEELVKMIKYFSEVLGRYIVEEKMVTQKNCLEAIEEFFSTRVESLSYLKHTLHMLYDVDVLTSEAIIEWHSNLENEKVSKSVSALVTWLQQETESEEEEE</sequence>
<keyword evidence="5" id="KW-1185">Reference proteome</keyword>
<dbReference type="InterPro" id="IPR044123">
    <property type="entry name" value="W2_eIF2B_epsilon"/>
</dbReference>
<reference evidence="4" key="1">
    <citation type="submission" date="2023-07" db="EMBL/GenBank/DDBJ databases">
        <title>Chromosome-level genome assembly of Artemia franciscana.</title>
        <authorList>
            <person name="Jo E."/>
        </authorList>
    </citation>
    <scope>NUCLEOTIDE SEQUENCE</scope>
    <source>
        <tissue evidence="4">Whole body</tissue>
    </source>
</reference>
<dbReference type="SUPFAM" id="SSF48371">
    <property type="entry name" value="ARM repeat"/>
    <property type="match status" value="1"/>
</dbReference>
<dbReference type="PANTHER" id="PTHR45887">
    <property type="entry name" value="TRANSLATION INITIATION FACTOR EIF-2B SUBUNIT EPSILON"/>
    <property type="match status" value="1"/>
</dbReference>
<evidence type="ECO:0000259" key="3">
    <source>
        <dbReference type="PROSITE" id="PS51363"/>
    </source>
</evidence>
<comment type="caution">
    <text evidence="4">The sequence shown here is derived from an EMBL/GenBank/DDBJ whole genome shotgun (WGS) entry which is preliminary data.</text>
</comment>
<dbReference type="SMART" id="SM00515">
    <property type="entry name" value="eIF5C"/>
    <property type="match status" value="1"/>
</dbReference>
<dbReference type="EMBL" id="JAVRJZ010000006">
    <property type="protein sequence ID" value="KAK2721317.1"/>
    <property type="molecule type" value="Genomic_DNA"/>
</dbReference>
<dbReference type="PANTHER" id="PTHR45887:SF1">
    <property type="entry name" value="TRANSLATION INITIATION FACTOR EIF-2B SUBUNIT EPSILON"/>
    <property type="match status" value="1"/>
</dbReference>
<dbReference type="GO" id="GO:0005085">
    <property type="term" value="F:guanyl-nucleotide exchange factor activity"/>
    <property type="evidence" value="ECO:0007669"/>
    <property type="project" value="InterPro"/>
</dbReference>
<organism evidence="4 5">
    <name type="scientific">Artemia franciscana</name>
    <name type="common">Brine shrimp</name>
    <name type="synonym">Artemia sanfranciscana</name>
    <dbReference type="NCBI Taxonomy" id="6661"/>
    <lineage>
        <taxon>Eukaryota</taxon>
        <taxon>Metazoa</taxon>
        <taxon>Ecdysozoa</taxon>
        <taxon>Arthropoda</taxon>
        <taxon>Crustacea</taxon>
        <taxon>Branchiopoda</taxon>
        <taxon>Anostraca</taxon>
        <taxon>Artemiidae</taxon>
        <taxon>Artemia</taxon>
    </lineage>
</organism>
<gene>
    <name evidence="4" type="ORF">QYM36_003559</name>
</gene>
<dbReference type="GO" id="GO:0031369">
    <property type="term" value="F:translation initiation factor binding"/>
    <property type="evidence" value="ECO:0007669"/>
    <property type="project" value="InterPro"/>
</dbReference>
<dbReference type="AlphaFoldDB" id="A0AA88L8R9"/>
<evidence type="ECO:0000313" key="4">
    <source>
        <dbReference type="EMBL" id="KAK2721317.1"/>
    </source>
</evidence>
<dbReference type="InterPro" id="IPR016024">
    <property type="entry name" value="ARM-type_fold"/>
</dbReference>
<feature type="domain" description="W2" evidence="3">
    <location>
        <begin position="284"/>
        <end position="452"/>
    </location>
</feature>
<dbReference type="SUPFAM" id="SSF53448">
    <property type="entry name" value="Nucleotide-diphospho-sugar transferases"/>
    <property type="match status" value="1"/>
</dbReference>
<dbReference type="GO" id="GO:0003743">
    <property type="term" value="F:translation initiation factor activity"/>
    <property type="evidence" value="ECO:0007669"/>
    <property type="project" value="TreeGrafter"/>
</dbReference>